<dbReference type="RefSeq" id="XP_025372695.1">
    <property type="nucleotide sequence ID" value="XM_025512977.1"/>
</dbReference>
<dbReference type="PANTHER" id="PTHR46567:SF1">
    <property type="entry name" value="MEDIATOR OF RNA POLYMERASE II TRANSCRIPTION SUBUNIT 12"/>
    <property type="match status" value="1"/>
</dbReference>
<evidence type="ECO:0000256" key="6">
    <source>
        <dbReference type="ARBA" id="ARBA00023242"/>
    </source>
</evidence>
<feature type="domain" description="Mediator complex subunit Med12" evidence="9">
    <location>
        <begin position="163"/>
        <end position="262"/>
    </location>
</feature>
<dbReference type="OrthoDB" id="20828at2759"/>
<organism evidence="10 11">
    <name type="scientific">Ceraceosorus guamensis</name>
    <dbReference type="NCBI Taxonomy" id="1522189"/>
    <lineage>
        <taxon>Eukaryota</taxon>
        <taxon>Fungi</taxon>
        <taxon>Dikarya</taxon>
        <taxon>Basidiomycota</taxon>
        <taxon>Ustilaginomycotina</taxon>
        <taxon>Exobasidiomycetes</taxon>
        <taxon>Ceraceosorales</taxon>
        <taxon>Ceraceosoraceae</taxon>
        <taxon>Ceraceosorus</taxon>
    </lineage>
</organism>
<dbReference type="GO" id="GO:0003712">
    <property type="term" value="F:transcription coregulator activity"/>
    <property type="evidence" value="ECO:0007669"/>
    <property type="project" value="InterPro"/>
</dbReference>
<proteinExistence type="inferred from homology"/>
<dbReference type="GO" id="GO:0006357">
    <property type="term" value="P:regulation of transcription by RNA polymerase II"/>
    <property type="evidence" value="ECO:0007669"/>
    <property type="project" value="InterPro"/>
</dbReference>
<evidence type="ECO:0000256" key="7">
    <source>
        <dbReference type="ARBA" id="ARBA00032010"/>
    </source>
</evidence>
<feature type="region of interest" description="Disordered" evidence="8">
    <location>
        <begin position="311"/>
        <end position="339"/>
    </location>
</feature>
<dbReference type="InterPro" id="IPR019035">
    <property type="entry name" value="Mediator_Med12"/>
</dbReference>
<evidence type="ECO:0000256" key="2">
    <source>
        <dbReference type="ARBA" id="ARBA00010289"/>
    </source>
</evidence>
<dbReference type="SMART" id="SM01281">
    <property type="entry name" value="Med12"/>
    <property type="match status" value="1"/>
</dbReference>
<feature type="compositionally biased region" description="Low complexity" evidence="8">
    <location>
        <begin position="311"/>
        <end position="320"/>
    </location>
</feature>
<dbReference type="InParanoid" id="A0A316WDH4"/>
<evidence type="ECO:0000313" key="10">
    <source>
        <dbReference type="EMBL" id="PWN45535.1"/>
    </source>
</evidence>
<keyword evidence="5" id="KW-0804">Transcription</keyword>
<dbReference type="STRING" id="1522189.A0A316WDH4"/>
<dbReference type="Pfam" id="PF09497">
    <property type="entry name" value="Med12"/>
    <property type="match status" value="1"/>
</dbReference>
<sequence>MSASVAGRYAHDRRGGGGTMLYDSGSSNNMHGSKLSLLEAGSSPAAHLEPSTARPGPSSAPITDFGPAINQGPTWRPRLHPGSTALGKPDFFPPDTDAEQLTEQVIRLGITNRPAVGNETMTANDMIYDRLTGANVLDTMGSMMDEILMRREELQRDKISPSSHRAPPRVTLNEVKLAAYMRDLGDPSVPLQRLARSVPHGYRGERMLDMLWMGGVAPTPASSSAAAAAAARSSATASQAASVLPQSTRNPVELHRAVWFVRVVGASEISSSRARQNSNYTAEWTGTFSGWLRKQLAELNIAPTASMYQAAHSSPASPAPTNRTPAHARSQPIAASSPYSASANGHSLISSRDSIILQQPDLEARWFAKWEYSIGLAQALVAESLLDIRVFALWVFEQLGTASLAQLPFVLTLAQEHAWVALDALILQRALLQSLCSCITELRKAEMPEDNKNTRLILKEACELVRFLFDSNSDAFVSPKLWSQYRATIRKVIDDSHDGVETSRAAAHRREKLNNIDRRAQACLLGDLVVSSDEVSAPRCDIELLDAFSVNETDVEALSDAYFARSKAQYSIQEKLCNVLIWATTQWRSGQHRPLLAARLVWTYHSRSQDASARLACGWRAVDLQTVLFDWLSSVDKAQRDRGNATLAVLRSLELESIIILVGELIRLGCFSFSKYLQRLTARGMTAGPTAPLKGTPLGSFEASHTSLNSEASLHQRVLRSVPLAAATPALSSQRRSAIYGTRLKESHEEASERRLRRELSNALPWLHGASPQEGNNASLPSELKEQIPHLWSASRYTLAKVISNDLMPSIRSLERSLTVDEICILEVILAHARDYIALSQLLSSQLLLITFMEDSEALEVLISCICKHALCFAALDTFHQLANAVSDLYIQCAGDDNSPWGAPCLEAYQRVAALRNLHRHLARNYEEEQTSASEGHCRTERRPSGHLHDQVLEIGRRLVSDLDVRAAMRSVQAIAGRVAGQSILSAALHLVSEGASDGAIIALVQWARLATWTASDLDAVLRSWASQSELMAANEGLELFLLRCVASGALLMRDLYASFVLPALELEAEENGAPPVEKQKNRSSRLATVAAIIKASSSPRETSAALRLDSRHRLRLEAESATVTGPSGNHSLLFRVLVLLLHLPNHDAAVLARNELLSNSSVRCCIMIKAFELFSIVSEVSRSVWGSNPSQVLSQVFASVNQAGLSTFNPSSIDAEMIFQRLDPWRCNLTVAEIAHISGKVANADASEHLRSQNALTSLSIAIFEPLCLVSNSNLQNQLIRHTKHISTFQGRLVDLCIEKLLRHLHSSSRRAGSTHSWLHDSLQTLAQVLHSQSRASISPHTLTLASQLLDAVAAGFERTSSSRDCRDPSLIPLDENVRASLACARLAGLWTSADARSTAPRLLEAMCACAANCSLEALNDFDVIVDAMSALMEDMPPDGVSSAQMSISSILGHVCVRSAMPDFAQARLQALAMPVTITTQTHSAGATSDIILASSMTSAAVKGNFSQVPFKAWELHDHMDADTLSRAQTRLPGSTILGAGSGTSHLPSVSMIDADEVGYAAVDLANSGSVSLLQVGAVKTRDRVASASGLNDHMYPARSHTSIGADEPEHWAAHESERTYGEGGAGDTTYARDARTGSDLLALDRARGDGGEAALIPEELRAADRALAQRALAAAAAEAAARAAQEAVKKAEAAAAVAAAAKVVQTTPQRPKPVPKGTRQAPATSAKSRKRKEPPDSPDTASRPSARGGRGRGRGRGKEARAV</sequence>
<evidence type="ECO:0000256" key="5">
    <source>
        <dbReference type="ARBA" id="ARBA00023163"/>
    </source>
</evidence>
<gene>
    <name evidence="10" type="ORF">IE81DRAFT_320297</name>
</gene>
<feature type="region of interest" description="Disordered" evidence="8">
    <location>
        <begin position="1"/>
        <end position="27"/>
    </location>
</feature>
<feature type="region of interest" description="Disordered" evidence="8">
    <location>
        <begin position="1705"/>
        <end position="1765"/>
    </location>
</feature>
<feature type="region of interest" description="Disordered" evidence="8">
    <location>
        <begin position="41"/>
        <end position="61"/>
    </location>
</feature>
<dbReference type="GO" id="GO:0016592">
    <property type="term" value="C:mediator complex"/>
    <property type="evidence" value="ECO:0007669"/>
    <property type="project" value="InterPro"/>
</dbReference>
<dbReference type="Proteomes" id="UP000245783">
    <property type="component" value="Unassembled WGS sequence"/>
</dbReference>
<name>A0A316WDH4_9BASI</name>
<accession>A0A316WDH4</accession>
<reference evidence="10 11" key="1">
    <citation type="journal article" date="2018" name="Mol. Biol. Evol.">
        <title>Broad Genomic Sampling Reveals a Smut Pathogenic Ancestry of the Fungal Clade Ustilaginomycotina.</title>
        <authorList>
            <person name="Kijpornyongpan T."/>
            <person name="Mondo S.J."/>
            <person name="Barry K."/>
            <person name="Sandor L."/>
            <person name="Lee J."/>
            <person name="Lipzen A."/>
            <person name="Pangilinan J."/>
            <person name="LaButti K."/>
            <person name="Hainaut M."/>
            <person name="Henrissat B."/>
            <person name="Grigoriev I.V."/>
            <person name="Spatafora J.W."/>
            <person name="Aime M.C."/>
        </authorList>
    </citation>
    <scope>NUCLEOTIDE SEQUENCE [LARGE SCALE GENOMIC DNA]</scope>
    <source>
        <strain evidence="10 11">MCA 4658</strain>
    </source>
</reference>
<keyword evidence="11" id="KW-1185">Reference proteome</keyword>
<evidence type="ECO:0000256" key="1">
    <source>
        <dbReference type="ARBA" id="ARBA00004123"/>
    </source>
</evidence>
<evidence type="ECO:0000256" key="8">
    <source>
        <dbReference type="SAM" id="MobiDB-lite"/>
    </source>
</evidence>
<evidence type="ECO:0000313" key="11">
    <source>
        <dbReference type="Proteomes" id="UP000245783"/>
    </source>
</evidence>
<evidence type="ECO:0000256" key="4">
    <source>
        <dbReference type="ARBA" id="ARBA00023015"/>
    </source>
</evidence>
<evidence type="ECO:0000259" key="9">
    <source>
        <dbReference type="SMART" id="SM01281"/>
    </source>
</evidence>
<protein>
    <recommendedName>
        <fullName evidence="3">Mediator of RNA polymerase II transcription subunit 12</fullName>
    </recommendedName>
    <alternativeName>
        <fullName evidence="7">Mediator complex subunit 12</fullName>
    </alternativeName>
</protein>
<comment type="subcellular location">
    <subcellularLocation>
        <location evidence="1">Nucleus</location>
    </subcellularLocation>
</comment>
<dbReference type="GeneID" id="37034847"/>
<comment type="similarity">
    <text evidence="2">Belongs to the Mediator complex subunit 12 family.</text>
</comment>
<evidence type="ECO:0000256" key="3">
    <source>
        <dbReference type="ARBA" id="ARBA00019622"/>
    </source>
</evidence>
<keyword evidence="4" id="KW-0805">Transcription regulation</keyword>
<dbReference type="EMBL" id="KZ819355">
    <property type="protein sequence ID" value="PWN45535.1"/>
    <property type="molecule type" value="Genomic_DNA"/>
</dbReference>
<dbReference type="PANTHER" id="PTHR46567">
    <property type="entry name" value="MEDIATOR OF RNA POLYMERASE II TRANSCRIPTION SUBUNIT 12"/>
    <property type="match status" value="1"/>
</dbReference>
<keyword evidence="6" id="KW-0539">Nucleus</keyword>